<keyword evidence="2" id="KW-1185">Reference proteome</keyword>
<feature type="non-terminal residue" evidence="1">
    <location>
        <position position="426"/>
    </location>
</feature>
<gene>
    <name evidence="1" type="ORF">QAD02_014144</name>
</gene>
<dbReference type="EMBL" id="CM056742">
    <property type="protein sequence ID" value="KAJ8678357.1"/>
    <property type="molecule type" value="Genomic_DNA"/>
</dbReference>
<evidence type="ECO:0000313" key="1">
    <source>
        <dbReference type="EMBL" id="KAJ8678357.1"/>
    </source>
</evidence>
<comment type="caution">
    <text evidence="1">The sequence shown here is derived from an EMBL/GenBank/DDBJ whole genome shotgun (WGS) entry which is preliminary data.</text>
</comment>
<dbReference type="Proteomes" id="UP001239111">
    <property type="component" value="Chromosome 2"/>
</dbReference>
<proteinExistence type="predicted"/>
<accession>A0ACC2P7B2</accession>
<sequence>MFGFQIRRFIKSFKKFPVPTKRLDEVAADAELNEKPKSELTYLADQLRLRCEACLAESENSVAKENKTDEIDGNAPKRRRGPTFKLGGVMVNAKSFSAALAELEPLDRAIPSNPDERANWLLDVKVKAANFECEWTIEDDTRLLRGIYEHGMGSWDAIKTDENLKLGEKMLLNESKAQAKRIQARGEYLLKVLKKQMDQKLGVAKQRKPRKAKEPKSPITKELIEENDSSGDGRDHTLKFEKPPKKENEVDNVKKEAKEETDVSIFDDRKKDKKAKREKKDGKKSKRAKLTGPMHFTANNEPRALDVLGDLDPSIFNECKEKMRPVKKALKALDRPDQTLSESEQVAHTRSCLVQIGNQINTCLSEYKDQEQIKEWRSNLWYFVSKFTEFDAKKLYKLYKHTTKKGDDLVSAVSSPEKREDNMVTK</sequence>
<name>A0ACC2P7B2_9HYME</name>
<reference evidence="1" key="1">
    <citation type="submission" date="2023-04" db="EMBL/GenBank/DDBJ databases">
        <title>A chromosome-level genome assembly of the parasitoid wasp Eretmocerus hayati.</title>
        <authorList>
            <person name="Zhong Y."/>
            <person name="Liu S."/>
            <person name="Liu Y."/>
        </authorList>
    </citation>
    <scope>NUCLEOTIDE SEQUENCE</scope>
    <source>
        <strain evidence="1">ZJU_SS_LIU_2023</strain>
    </source>
</reference>
<organism evidence="1 2">
    <name type="scientific">Eretmocerus hayati</name>
    <dbReference type="NCBI Taxonomy" id="131215"/>
    <lineage>
        <taxon>Eukaryota</taxon>
        <taxon>Metazoa</taxon>
        <taxon>Ecdysozoa</taxon>
        <taxon>Arthropoda</taxon>
        <taxon>Hexapoda</taxon>
        <taxon>Insecta</taxon>
        <taxon>Pterygota</taxon>
        <taxon>Neoptera</taxon>
        <taxon>Endopterygota</taxon>
        <taxon>Hymenoptera</taxon>
        <taxon>Apocrita</taxon>
        <taxon>Proctotrupomorpha</taxon>
        <taxon>Chalcidoidea</taxon>
        <taxon>Aphelinidae</taxon>
        <taxon>Aphelininae</taxon>
        <taxon>Eretmocerus</taxon>
    </lineage>
</organism>
<protein>
    <submittedName>
        <fullName evidence="1">Uncharacterized protein</fullName>
    </submittedName>
</protein>
<evidence type="ECO:0000313" key="2">
    <source>
        <dbReference type="Proteomes" id="UP001239111"/>
    </source>
</evidence>